<proteinExistence type="predicted"/>
<feature type="compositionally biased region" description="Basic and acidic residues" evidence="2">
    <location>
        <begin position="177"/>
        <end position="187"/>
    </location>
</feature>
<name>A0ABQ6NB94_9STRA</name>
<dbReference type="Proteomes" id="UP001165060">
    <property type="component" value="Unassembled WGS sequence"/>
</dbReference>
<reference evidence="3 4" key="1">
    <citation type="journal article" date="2023" name="Commun. Biol.">
        <title>Genome analysis of Parmales, the sister group of diatoms, reveals the evolutionary specialization of diatoms from phago-mixotrophs to photoautotrophs.</title>
        <authorList>
            <person name="Ban H."/>
            <person name="Sato S."/>
            <person name="Yoshikawa S."/>
            <person name="Yamada K."/>
            <person name="Nakamura Y."/>
            <person name="Ichinomiya M."/>
            <person name="Sato N."/>
            <person name="Blanc-Mathieu R."/>
            <person name="Endo H."/>
            <person name="Kuwata A."/>
            <person name="Ogata H."/>
        </authorList>
    </citation>
    <scope>NUCLEOTIDE SEQUENCE [LARGE SCALE GENOMIC DNA]</scope>
</reference>
<accession>A0ABQ6NB94</accession>
<feature type="region of interest" description="Disordered" evidence="2">
    <location>
        <begin position="1"/>
        <end position="78"/>
    </location>
</feature>
<gene>
    <name evidence="3" type="ORF">TeGR_g11977</name>
</gene>
<evidence type="ECO:0000256" key="2">
    <source>
        <dbReference type="SAM" id="MobiDB-lite"/>
    </source>
</evidence>
<feature type="coiled-coil region" evidence="1">
    <location>
        <begin position="290"/>
        <end position="377"/>
    </location>
</feature>
<protein>
    <submittedName>
        <fullName evidence="3">Uncharacterized protein</fullName>
    </submittedName>
</protein>
<feature type="region of interest" description="Disordered" evidence="2">
    <location>
        <begin position="173"/>
        <end position="195"/>
    </location>
</feature>
<evidence type="ECO:0000256" key="1">
    <source>
        <dbReference type="SAM" id="Coils"/>
    </source>
</evidence>
<feature type="compositionally biased region" description="Polar residues" evidence="2">
    <location>
        <begin position="1"/>
        <end position="21"/>
    </location>
</feature>
<sequence length="761" mass="84796">MVSPTNRRIGSNRGTRFSFSRGQPGAPGASTPEADAESSAASLPSTPPSGNNQAAERLPQPPSEDASPSQPSPAKDHYKISNSTLFRNHSFHSSAASVPATANTERHNILSSTEIAEILRSPSSEIAKELSSRDQSLHALRRNISHMTNVADRDGKEILALQATVKDLKRHLAQSDSKLKTSQKRESLLVSPTKSRAHTASASFDDLVDTADANSPSAKHKSLSEALSRSSVEIDDLKLQLRSSTEKCALSQSNNAKLHKMFLHEMKTVTELREEVAALEGKVGSGESEVERLNEMIKHIAKENGAEREELESLKRVVENESKNSEYLKLRLDQDRKLAVKEKEKLGDRNKELEGVVVQLEEAMLAIRAEHSKLQQQHQLQTAQGIKLNEIVGRLTAEKFELSSHRKSLETSLKDVTEKHEKAHRNASVHKIAFDKEKQQRQTSIIKLADMMQRTSAKEQQVAKLEAEVMRLVSRNSELEANNELLESRLERADQQNKNKYQSQDATVNELQKAREGQNEALQILMKEKDALEQRLQREANETRKLEEKLDALEGQGEVLVGELNKTKRVRDELQAKVAGMEGTAKRAGVAAEQQMKEKEKRIIKLQDDLTAAGYEIKELKNNDLEATNMKLKDELEVAMGKVDKLVLEKNGLESELQLLAEERKRVNEEIGDRTNESRRLQGLLEEGEETAARGRAELAAWKKKVAVLETGFKGVELDVTKMMQEMPGIDPAGVEEKVLLWAFEKIKLDLGIAALGDDDA</sequence>
<organism evidence="3 4">
    <name type="scientific">Tetraparma gracilis</name>
    <dbReference type="NCBI Taxonomy" id="2962635"/>
    <lineage>
        <taxon>Eukaryota</taxon>
        <taxon>Sar</taxon>
        <taxon>Stramenopiles</taxon>
        <taxon>Ochrophyta</taxon>
        <taxon>Bolidophyceae</taxon>
        <taxon>Parmales</taxon>
        <taxon>Triparmaceae</taxon>
        <taxon>Tetraparma</taxon>
    </lineage>
</organism>
<keyword evidence="1" id="KW-0175">Coiled coil</keyword>
<comment type="caution">
    <text evidence="3">The sequence shown here is derived from an EMBL/GenBank/DDBJ whole genome shotgun (WGS) entry which is preliminary data.</text>
</comment>
<evidence type="ECO:0000313" key="4">
    <source>
        <dbReference type="Proteomes" id="UP001165060"/>
    </source>
</evidence>
<keyword evidence="4" id="KW-1185">Reference proteome</keyword>
<dbReference type="EMBL" id="BRYB01006226">
    <property type="protein sequence ID" value="GMI52490.1"/>
    <property type="molecule type" value="Genomic_DNA"/>
</dbReference>
<feature type="coiled-coil region" evidence="1">
    <location>
        <begin position="406"/>
        <end position="670"/>
    </location>
</feature>
<evidence type="ECO:0000313" key="3">
    <source>
        <dbReference type="EMBL" id="GMI52490.1"/>
    </source>
</evidence>